<dbReference type="InterPro" id="IPR031933">
    <property type="entry name" value="UPF0767"/>
</dbReference>
<keyword evidence="8" id="KW-1185">Reference proteome</keyword>
<evidence type="ECO:0000256" key="3">
    <source>
        <dbReference type="ARBA" id="ARBA00022692"/>
    </source>
</evidence>
<evidence type="ECO:0000256" key="4">
    <source>
        <dbReference type="ARBA" id="ARBA00022989"/>
    </source>
</evidence>
<reference evidence="7 8" key="2">
    <citation type="journal article" date="2019" name="G3 (Bethesda)">
        <title>Hybrid Assembly of the Genome of the Entomopathogenic Nematode Steinernema carpocapsae Identifies the X-Chromosome.</title>
        <authorList>
            <person name="Serra L."/>
            <person name="Macchietto M."/>
            <person name="Macias-Munoz A."/>
            <person name="McGill C.J."/>
            <person name="Rodriguez I.M."/>
            <person name="Rodriguez B."/>
            <person name="Murad R."/>
            <person name="Mortazavi A."/>
        </authorList>
    </citation>
    <scope>NUCLEOTIDE SEQUENCE [LARGE SCALE GENOMIC DNA]</scope>
    <source>
        <strain evidence="7 8">ALL</strain>
    </source>
</reference>
<comment type="subcellular location">
    <subcellularLocation>
        <location evidence="1">Membrane</location>
        <topology evidence="1">Single-pass membrane protein</topology>
    </subcellularLocation>
</comment>
<dbReference type="Proteomes" id="UP000298663">
    <property type="component" value="Unassembled WGS sequence"/>
</dbReference>
<name>A0A4U5LWZ2_STECR</name>
<comment type="similarity">
    <text evidence="2">Belongs to the SMIM12 family.</text>
</comment>
<proteinExistence type="inferred from homology"/>
<dbReference type="AlphaFoldDB" id="A0A4U5LWZ2"/>
<keyword evidence="3 6" id="KW-0812">Transmembrane</keyword>
<evidence type="ECO:0000256" key="6">
    <source>
        <dbReference type="SAM" id="Phobius"/>
    </source>
</evidence>
<evidence type="ECO:0008006" key="9">
    <source>
        <dbReference type="Google" id="ProtNLM"/>
    </source>
</evidence>
<evidence type="ECO:0000313" key="7">
    <source>
        <dbReference type="EMBL" id="TKR60717.1"/>
    </source>
</evidence>
<comment type="caution">
    <text evidence="7">The sequence shown here is derived from an EMBL/GenBank/DDBJ whole genome shotgun (WGS) entry which is preliminary data.</text>
</comment>
<keyword evidence="5 6" id="KW-0472">Membrane</keyword>
<reference evidence="7 8" key="1">
    <citation type="journal article" date="2015" name="Genome Biol.">
        <title>Comparative genomics of Steinernema reveals deeply conserved gene regulatory networks.</title>
        <authorList>
            <person name="Dillman A.R."/>
            <person name="Macchietto M."/>
            <person name="Porter C.F."/>
            <person name="Rogers A."/>
            <person name="Williams B."/>
            <person name="Antoshechkin I."/>
            <person name="Lee M.M."/>
            <person name="Goodwin Z."/>
            <person name="Lu X."/>
            <person name="Lewis E.E."/>
            <person name="Goodrich-Blair H."/>
            <person name="Stock S.P."/>
            <person name="Adams B.J."/>
            <person name="Sternberg P.W."/>
            <person name="Mortazavi A."/>
        </authorList>
    </citation>
    <scope>NUCLEOTIDE SEQUENCE [LARGE SCALE GENOMIC DNA]</scope>
    <source>
        <strain evidence="7 8">ALL</strain>
    </source>
</reference>
<dbReference type="Pfam" id="PF15990">
    <property type="entry name" value="UPF0767"/>
    <property type="match status" value="1"/>
</dbReference>
<dbReference type="STRING" id="34508.A0A4U5LWZ2"/>
<feature type="transmembrane region" description="Helical" evidence="6">
    <location>
        <begin position="31"/>
        <end position="51"/>
    </location>
</feature>
<dbReference type="GO" id="GO:0016020">
    <property type="term" value="C:membrane"/>
    <property type="evidence" value="ECO:0007669"/>
    <property type="project" value="UniProtKB-SubCell"/>
</dbReference>
<sequence length="109" mass="12708">MVWFFFFYPRPNPRKKKMLPLIQMMIARTPGFVRIIALPFAAVVGTVGYYLEKHISEPKKIPYLDTSIQEQRQQRLMKEAAHSETLEEEKRRLIPRSSLVLNTGRSASS</sequence>
<protein>
    <recommendedName>
        <fullName evidence="9">Small integral membrane protein 12</fullName>
    </recommendedName>
</protein>
<dbReference type="EMBL" id="AZBU02000011">
    <property type="protein sequence ID" value="TKR60717.1"/>
    <property type="molecule type" value="Genomic_DNA"/>
</dbReference>
<keyword evidence="4 6" id="KW-1133">Transmembrane helix</keyword>
<organism evidence="7 8">
    <name type="scientific">Steinernema carpocapsae</name>
    <name type="common">Entomopathogenic nematode</name>
    <dbReference type="NCBI Taxonomy" id="34508"/>
    <lineage>
        <taxon>Eukaryota</taxon>
        <taxon>Metazoa</taxon>
        <taxon>Ecdysozoa</taxon>
        <taxon>Nematoda</taxon>
        <taxon>Chromadorea</taxon>
        <taxon>Rhabditida</taxon>
        <taxon>Tylenchina</taxon>
        <taxon>Panagrolaimomorpha</taxon>
        <taxon>Strongyloidoidea</taxon>
        <taxon>Steinernematidae</taxon>
        <taxon>Steinernema</taxon>
    </lineage>
</organism>
<evidence type="ECO:0000313" key="8">
    <source>
        <dbReference type="Proteomes" id="UP000298663"/>
    </source>
</evidence>
<dbReference type="OrthoDB" id="10052506at2759"/>
<evidence type="ECO:0000256" key="1">
    <source>
        <dbReference type="ARBA" id="ARBA00004167"/>
    </source>
</evidence>
<evidence type="ECO:0000256" key="2">
    <source>
        <dbReference type="ARBA" id="ARBA00007304"/>
    </source>
</evidence>
<evidence type="ECO:0000256" key="5">
    <source>
        <dbReference type="ARBA" id="ARBA00023136"/>
    </source>
</evidence>
<accession>A0A4U5LWZ2</accession>
<gene>
    <name evidence="7" type="ORF">L596_027920</name>
</gene>